<dbReference type="GO" id="GO:0008270">
    <property type="term" value="F:zinc ion binding"/>
    <property type="evidence" value="ECO:0007669"/>
    <property type="project" value="UniProtKB-KW"/>
</dbReference>
<dbReference type="PANTHER" id="PTHR25462:SF296">
    <property type="entry name" value="MEIOTIC P26, ISOFORM F"/>
    <property type="match status" value="1"/>
</dbReference>
<feature type="domain" description="B box-type" evidence="4">
    <location>
        <begin position="51"/>
        <end position="97"/>
    </location>
</feature>
<feature type="domain" description="B box-type" evidence="4">
    <location>
        <begin position="101"/>
        <end position="146"/>
    </location>
</feature>
<dbReference type="InterPro" id="IPR047153">
    <property type="entry name" value="TRIM45/56/19-like"/>
</dbReference>
<proteinExistence type="predicted"/>
<dbReference type="CDD" id="cd19756">
    <property type="entry name" value="Bbox2"/>
    <property type="match status" value="1"/>
</dbReference>
<sequence>MRAVRSSRGSISDLGDNLMPLAQPTSPREYGRERRVNAEVPAEKSQPSRKGRQRLCDSCQETTSAFYCLQCKGWLCSRCESLIHVNHLFAKHNRVPATEYVQPVLCRVHPDEPVTHLCATCQEMCCVDCLVGNIHPPGPDHVLQSVANGVGIVRTEISSALDALRQRSAELEEALDTLSGTSQDLEESVDIVRTRTRECFEKLRQIMNEREAELLENVERFKLEQTRDLHEKTQIIRAAHTGMRSLIQECTQKLQQSTGLGILMDADTASGAASSPEYKLALYKAASVIAFYLDRRDELNRGKVYDTSSARSTAELLSTEAAVPQRYRLDPEVIKRYLDGIKTLDAVLTEFGFQAE</sequence>
<dbReference type="Pfam" id="PF00643">
    <property type="entry name" value="zf-B_box"/>
    <property type="match status" value="2"/>
</dbReference>
<accession>A0A4Z1SKY3</accession>
<dbReference type="SMART" id="SM00502">
    <property type="entry name" value="BBC"/>
    <property type="match status" value="1"/>
</dbReference>
<dbReference type="SMART" id="SM00336">
    <property type="entry name" value="BBOX"/>
    <property type="match status" value="2"/>
</dbReference>
<evidence type="ECO:0000313" key="6">
    <source>
        <dbReference type="Proteomes" id="UP000315496"/>
    </source>
</evidence>
<name>A0A4Z1SKY3_GIAMU</name>
<reference evidence="5 6" key="1">
    <citation type="submission" date="2019-05" db="EMBL/GenBank/DDBJ databases">
        <title>The compact genome of Giardia muris reveals important steps in the evolution of intestinal protozoan parasites.</title>
        <authorList>
            <person name="Xu F."/>
            <person name="Jimenez-Gonzalez A."/>
            <person name="Einarsson E."/>
            <person name="Astvaldsson A."/>
            <person name="Peirasmaki D."/>
            <person name="Eckmann L."/>
            <person name="Andersson J.O."/>
            <person name="Svard S.G."/>
            <person name="Jerlstrom-Hultqvist J."/>
        </authorList>
    </citation>
    <scope>NUCLEOTIDE SEQUENCE [LARGE SCALE GENOMIC DNA]</scope>
    <source>
        <strain evidence="5 6">Roberts-Thomson</strain>
    </source>
</reference>
<dbReference type="Gene3D" id="3.30.160.60">
    <property type="entry name" value="Classic Zinc Finger"/>
    <property type="match status" value="1"/>
</dbReference>
<keyword evidence="1" id="KW-0862">Zinc</keyword>
<keyword evidence="2" id="KW-0175">Coiled coil</keyword>
<gene>
    <name evidence="5" type="ORF">GMRT_13351</name>
</gene>
<feature type="coiled-coil region" evidence="2">
    <location>
        <begin position="154"/>
        <end position="224"/>
    </location>
</feature>
<dbReference type="SUPFAM" id="SSF57845">
    <property type="entry name" value="B-box zinc-binding domain"/>
    <property type="match status" value="1"/>
</dbReference>
<keyword evidence="1" id="KW-0479">Metal-binding</keyword>
<dbReference type="CDD" id="cd19757">
    <property type="entry name" value="Bbox1"/>
    <property type="match status" value="1"/>
</dbReference>
<dbReference type="Proteomes" id="UP000315496">
    <property type="component" value="Chromosome 5"/>
</dbReference>
<evidence type="ECO:0000256" key="1">
    <source>
        <dbReference type="PROSITE-ProRule" id="PRU00024"/>
    </source>
</evidence>
<evidence type="ECO:0000256" key="2">
    <source>
        <dbReference type="SAM" id="Coils"/>
    </source>
</evidence>
<dbReference type="PANTHER" id="PTHR25462">
    <property type="entry name" value="BONUS, ISOFORM C-RELATED"/>
    <property type="match status" value="1"/>
</dbReference>
<keyword evidence="1" id="KW-0863">Zinc-finger</keyword>
<dbReference type="InterPro" id="IPR003649">
    <property type="entry name" value="Bbox_C"/>
</dbReference>
<evidence type="ECO:0000313" key="5">
    <source>
        <dbReference type="EMBL" id="TNJ26316.1"/>
    </source>
</evidence>
<evidence type="ECO:0000256" key="3">
    <source>
        <dbReference type="SAM" id="MobiDB-lite"/>
    </source>
</evidence>
<dbReference type="PROSITE" id="PS50119">
    <property type="entry name" value="ZF_BBOX"/>
    <property type="match status" value="2"/>
</dbReference>
<dbReference type="InterPro" id="IPR000315">
    <property type="entry name" value="Znf_B-box"/>
</dbReference>
<evidence type="ECO:0000259" key="4">
    <source>
        <dbReference type="PROSITE" id="PS50119"/>
    </source>
</evidence>
<feature type="region of interest" description="Disordered" evidence="3">
    <location>
        <begin position="1"/>
        <end position="47"/>
    </location>
</feature>
<dbReference type="OrthoDB" id="5351233at2759"/>
<dbReference type="EMBL" id="VDLU01000005">
    <property type="protein sequence ID" value="TNJ26316.1"/>
    <property type="molecule type" value="Genomic_DNA"/>
</dbReference>
<dbReference type="AlphaFoldDB" id="A0A4Z1SKY3"/>
<protein>
    <submittedName>
        <fullName evidence="5">Putative GTP-binding protein ARD-1</fullName>
    </submittedName>
</protein>
<dbReference type="VEuPathDB" id="GiardiaDB:GMRT_13351"/>
<comment type="caution">
    <text evidence="5">The sequence shown here is derived from an EMBL/GenBank/DDBJ whole genome shotgun (WGS) entry which is preliminary data.</text>
</comment>
<organism evidence="5 6">
    <name type="scientific">Giardia muris</name>
    <dbReference type="NCBI Taxonomy" id="5742"/>
    <lineage>
        <taxon>Eukaryota</taxon>
        <taxon>Metamonada</taxon>
        <taxon>Diplomonadida</taxon>
        <taxon>Hexamitidae</taxon>
        <taxon>Giardiinae</taxon>
        <taxon>Giardia</taxon>
    </lineage>
</organism>
<keyword evidence="6" id="KW-1185">Reference proteome</keyword>